<reference evidence="1" key="1">
    <citation type="journal article" date="2015" name="Front. Microbiol.">
        <title>Combining genomic sequencing methods to explore viral diversity and reveal potential virus-host interactions.</title>
        <authorList>
            <person name="Chow C.E."/>
            <person name="Winget D.M."/>
            <person name="White R.A.III."/>
            <person name="Hallam S.J."/>
            <person name="Suttle C.A."/>
        </authorList>
    </citation>
    <scope>NUCLEOTIDE SEQUENCE</scope>
    <source>
        <strain evidence="1">Anoxic3_6</strain>
    </source>
</reference>
<evidence type="ECO:0000313" key="1">
    <source>
        <dbReference type="EMBL" id="AKH46336.1"/>
    </source>
</evidence>
<accession>A0A0F7L5P5</accession>
<proteinExistence type="predicted"/>
<sequence length="234" mass="27292">MPGRAQQKVFCQGFTRAGLREGKKIPCRMKGYPLSGGKLFKCKFHGFQNYDKFNKAKYTDETRIKQLSKLIQFRNYTNDQIKEYYYTKTKPRIDNKGKSIYHLRKIGKRLNPYRDTRGKAVSVQLSQVLSLLKKNPEAEHKITEARKLGIQTLIDKLLQVFSYQEIESPQEILFIREKTKFIQWIAGKVSDLYSDNKPIKQNIDTKMTISWEDNTDDLIDVSGDITDIPPDNKD</sequence>
<reference evidence="1" key="2">
    <citation type="submission" date="2015-03" db="EMBL/GenBank/DDBJ databases">
        <authorList>
            <person name="Chow C.-E.T."/>
            <person name="Winget D.M."/>
            <person name="White R.A.III."/>
            <person name="Hallam S.J."/>
            <person name="Suttle C.A."/>
        </authorList>
    </citation>
    <scope>NUCLEOTIDE SEQUENCE</scope>
    <source>
        <strain evidence="1">Anoxic3_6</strain>
    </source>
</reference>
<protein>
    <submittedName>
        <fullName evidence="1">Uncharacterized protein</fullName>
    </submittedName>
</protein>
<organism evidence="1">
    <name type="scientific">uncultured marine virus</name>
    <dbReference type="NCBI Taxonomy" id="186617"/>
    <lineage>
        <taxon>Viruses</taxon>
        <taxon>environmental samples</taxon>
    </lineage>
</organism>
<dbReference type="EMBL" id="KR029581">
    <property type="protein sequence ID" value="AKH46336.1"/>
    <property type="molecule type" value="Genomic_DNA"/>
</dbReference>
<name>A0A0F7L5P5_9VIRU</name>